<name>A0AC60PKU8_IXOPE</name>
<protein>
    <submittedName>
        <fullName evidence="1">Uncharacterized protein</fullName>
    </submittedName>
</protein>
<keyword evidence="2" id="KW-1185">Reference proteome</keyword>
<dbReference type="Proteomes" id="UP000805193">
    <property type="component" value="Unassembled WGS sequence"/>
</dbReference>
<sequence length="150" mass="16777">MEAGMGRGGCGILGPELPEGHGHVERSDLETLQLLVPTAEPNAWELNEHDRLGLRPWRFSIQRWNQDNTNMGPSRRTALGQLLVVIYCCVVLGSKIRLEDQGYVDIVVVVDRRVPEDPTLITNLQDGVTNIDVTQNIKEYIMANTVECLI</sequence>
<accession>A0AC60PKU8</accession>
<reference evidence="1 2" key="1">
    <citation type="journal article" date="2020" name="Cell">
        <title>Large-Scale Comparative Analyses of Tick Genomes Elucidate Their Genetic Diversity and Vector Capacities.</title>
        <authorList>
            <consortium name="Tick Genome and Microbiome Consortium (TIGMIC)"/>
            <person name="Jia N."/>
            <person name="Wang J."/>
            <person name="Shi W."/>
            <person name="Du L."/>
            <person name="Sun Y."/>
            <person name="Zhan W."/>
            <person name="Jiang J.F."/>
            <person name="Wang Q."/>
            <person name="Zhang B."/>
            <person name="Ji P."/>
            <person name="Bell-Sakyi L."/>
            <person name="Cui X.M."/>
            <person name="Yuan T.T."/>
            <person name="Jiang B.G."/>
            <person name="Yang W.F."/>
            <person name="Lam T.T."/>
            <person name="Chang Q.C."/>
            <person name="Ding S.J."/>
            <person name="Wang X.J."/>
            <person name="Zhu J.G."/>
            <person name="Ruan X.D."/>
            <person name="Zhao L."/>
            <person name="Wei J.T."/>
            <person name="Ye R.Z."/>
            <person name="Que T.C."/>
            <person name="Du C.H."/>
            <person name="Zhou Y.H."/>
            <person name="Cheng J.X."/>
            <person name="Dai P.F."/>
            <person name="Guo W.B."/>
            <person name="Han X.H."/>
            <person name="Huang E.J."/>
            <person name="Li L.F."/>
            <person name="Wei W."/>
            <person name="Gao Y.C."/>
            <person name="Liu J.Z."/>
            <person name="Shao H.Z."/>
            <person name="Wang X."/>
            <person name="Wang C.C."/>
            <person name="Yang T.C."/>
            <person name="Huo Q.B."/>
            <person name="Li W."/>
            <person name="Chen H.Y."/>
            <person name="Chen S.E."/>
            <person name="Zhou L.G."/>
            <person name="Ni X.B."/>
            <person name="Tian J.H."/>
            <person name="Sheng Y."/>
            <person name="Liu T."/>
            <person name="Pan Y.S."/>
            <person name="Xia L.Y."/>
            <person name="Li J."/>
            <person name="Zhao F."/>
            <person name="Cao W.C."/>
        </authorList>
    </citation>
    <scope>NUCLEOTIDE SEQUENCE [LARGE SCALE GENOMIC DNA]</scope>
    <source>
        <strain evidence="1">Iper-2018</strain>
    </source>
</reference>
<organism evidence="1 2">
    <name type="scientific">Ixodes persulcatus</name>
    <name type="common">Taiga tick</name>
    <dbReference type="NCBI Taxonomy" id="34615"/>
    <lineage>
        <taxon>Eukaryota</taxon>
        <taxon>Metazoa</taxon>
        <taxon>Ecdysozoa</taxon>
        <taxon>Arthropoda</taxon>
        <taxon>Chelicerata</taxon>
        <taxon>Arachnida</taxon>
        <taxon>Acari</taxon>
        <taxon>Parasitiformes</taxon>
        <taxon>Ixodida</taxon>
        <taxon>Ixodoidea</taxon>
        <taxon>Ixodidae</taxon>
        <taxon>Ixodinae</taxon>
        <taxon>Ixodes</taxon>
    </lineage>
</organism>
<evidence type="ECO:0000313" key="1">
    <source>
        <dbReference type="EMBL" id="KAG0421148.1"/>
    </source>
</evidence>
<dbReference type="EMBL" id="JABSTQ010010410">
    <property type="protein sequence ID" value="KAG0421148.1"/>
    <property type="molecule type" value="Genomic_DNA"/>
</dbReference>
<gene>
    <name evidence="1" type="ORF">HPB47_002948</name>
</gene>
<proteinExistence type="predicted"/>
<evidence type="ECO:0000313" key="2">
    <source>
        <dbReference type="Proteomes" id="UP000805193"/>
    </source>
</evidence>
<comment type="caution">
    <text evidence="1">The sequence shown here is derived from an EMBL/GenBank/DDBJ whole genome shotgun (WGS) entry which is preliminary data.</text>
</comment>